<dbReference type="EMBL" id="UINC01005816">
    <property type="protein sequence ID" value="SVA23730.1"/>
    <property type="molecule type" value="Genomic_DNA"/>
</dbReference>
<dbReference type="InterPro" id="IPR002347">
    <property type="entry name" value="SDR_fam"/>
</dbReference>
<dbReference type="SUPFAM" id="SSF51735">
    <property type="entry name" value="NAD(P)-binding Rossmann-fold domains"/>
    <property type="match status" value="1"/>
</dbReference>
<dbReference type="PRINTS" id="PR00080">
    <property type="entry name" value="SDRFAMILY"/>
</dbReference>
<accession>A0A381U659</accession>
<dbReference type="AlphaFoldDB" id="A0A381U659"/>
<dbReference type="InterPro" id="IPR050259">
    <property type="entry name" value="SDR"/>
</dbReference>
<dbReference type="CDD" id="cd05233">
    <property type="entry name" value="SDR_c"/>
    <property type="match status" value="1"/>
</dbReference>
<sequence length="280" mass="29785">MIDLTGKRAIVTGGAQGVGGGITRQMARAGARVLVADIDYPTATETVDLITEAGGTASAVRVDVTSYDDLKRMIAEAQSLWGGLDILVNNAYNAVEGQQGGAIDVSEERWEQDIRSLVTSVYAGSKYAIPVMTNGGGGCIVNISSVHGLLAARKALTYETGKSAVIAMTRQMAVDYGEVGIRVNAICPGHIVTERIYESTWKDNSSGLKFFADQYPVKRTGIPEDIGNAAVFLCSDEASFITGHALPVDGGLTVQLQENFGVQQANYVIDNPGTEMPYRR</sequence>
<dbReference type="Pfam" id="PF13561">
    <property type="entry name" value="adh_short_C2"/>
    <property type="match status" value="1"/>
</dbReference>
<reference evidence="2" key="1">
    <citation type="submission" date="2018-05" db="EMBL/GenBank/DDBJ databases">
        <authorList>
            <person name="Lanie J.A."/>
            <person name="Ng W.-L."/>
            <person name="Kazmierczak K.M."/>
            <person name="Andrzejewski T.M."/>
            <person name="Davidsen T.M."/>
            <person name="Wayne K.J."/>
            <person name="Tettelin H."/>
            <person name="Glass J.I."/>
            <person name="Rusch D."/>
            <person name="Podicherti R."/>
            <person name="Tsui H.-C.T."/>
            <person name="Winkler M.E."/>
        </authorList>
    </citation>
    <scope>NUCLEOTIDE SEQUENCE</scope>
</reference>
<dbReference type="InterPro" id="IPR036291">
    <property type="entry name" value="NAD(P)-bd_dom_sf"/>
</dbReference>
<evidence type="ECO:0000256" key="1">
    <source>
        <dbReference type="ARBA" id="ARBA00006484"/>
    </source>
</evidence>
<evidence type="ECO:0008006" key="3">
    <source>
        <dbReference type="Google" id="ProtNLM"/>
    </source>
</evidence>
<organism evidence="2">
    <name type="scientific">marine metagenome</name>
    <dbReference type="NCBI Taxonomy" id="408172"/>
    <lineage>
        <taxon>unclassified sequences</taxon>
        <taxon>metagenomes</taxon>
        <taxon>ecological metagenomes</taxon>
    </lineage>
</organism>
<proteinExistence type="inferred from homology"/>
<comment type="similarity">
    <text evidence="1">Belongs to the short-chain dehydrogenases/reductases (SDR) family.</text>
</comment>
<evidence type="ECO:0000313" key="2">
    <source>
        <dbReference type="EMBL" id="SVA23730.1"/>
    </source>
</evidence>
<dbReference type="Gene3D" id="3.40.50.720">
    <property type="entry name" value="NAD(P)-binding Rossmann-like Domain"/>
    <property type="match status" value="1"/>
</dbReference>
<dbReference type="PANTHER" id="PTHR42879">
    <property type="entry name" value="3-OXOACYL-(ACYL-CARRIER-PROTEIN) REDUCTASE"/>
    <property type="match status" value="1"/>
</dbReference>
<dbReference type="NCBIfam" id="NF005559">
    <property type="entry name" value="PRK07231.1"/>
    <property type="match status" value="1"/>
</dbReference>
<name>A0A381U659_9ZZZZ</name>
<dbReference type="PRINTS" id="PR00081">
    <property type="entry name" value="GDHRDH"/>
</dbReference>
<dbReference type="PANTHER" id="PTHR42879:SF2">
    <property type="entry name" value="3-OXOACYL-[ACYL-CARRIER-PROTEIN] REDUCTASE FABG"/>
    <property type="match status" value="1"/>
</dbReference>
<protein>
    <recommendedName>
        <fullName evidence="3">3-ketoacyl-ACP reductase</fullName>
    </recommendedName>
</protein>
<dbReference type="FunFam" id="3.40.50.720:FF:000084">
    <property type="entry name" value="Short-chain dehydrogenase reductase"/>
    <property type="match status" value="1"/>
</dbReference>
<gene>
    <name evidence="2" type="ORF">METZ01_LOCUS76584</name>
</gene>